<feature type="transmembrane region" description="Helical" evidence="1">
    <location>
        <begin position="221"/>
        <end position="243"/>
    </location>
</feature>
<dbReference type="EMBL" id="CP147246">
    <property type="protein sequence ID" value="WYJ95602.1"/>
    <property type="molecule type" value="Genomic_DNA"/>
</dbReference>
<proteinExistence type="predicted"/>
<feature type="transmembrane region" description="Helical" evidence="1">
    <location>
        <begin position="124"/>
        <end position="142"/>
    </location>
</feature>
<feature type="transmembrane region" description="Helical" evidence="1">
    <location>
        <begin position="517"/>
        <end position="536"/>
    </location>
</feature>
<organism evidence="2 3">
    <name type="scientific">Candidatus Enterococcus dunnyi</name>
    <dbReference type="NCBI Taxonomy" id="1834192"/>
    <lineage>
        <taxon>Bacteria</taxon>
        <taxon>Bacillati</taxon>
        <taxon>Bacillota</taxon>
        <taxon>Bacilli</taxon>
        <taxon>Lactobacillales</taxon>
        <taxon>Enterococcaceae</taxon>
        <taxon>Enterococcus</taxon>
    </lineage>
</organism>
<keyword evidence="1" id="KW-1133">Transmembrane helix</keyword>
<evidence type="ECO:0000256" key="1">
    <source>
        <dbReference type="SAM" id="Phobius"/>
    </source>
</evidence>
<feature type="transmembrane region" description="Helical" evidence="1">
    <location>
        <begin position="371"/>
        <end position="392"/>
    </location>
</feature>
<feature type="transmembrane region" description="Helical" evidence="1">
    <location>
        <begin position="154"/>
        <end position="171"/>
    </location>
</feature>
<evidence type="ECO:0000313" key="3">
    <source>
        <dbReference type="Proteomes" id="UP000196151"/>
    </source>
</evidence>
<feature type="transmembrane region" description="Helical" evidence="1">
    <location>
        <begin position="280"/>
        <end position="297"/>
    </location>
</feature>
<keyword evidence="1" id="KW-0812">Transmembrane</keyword>
<feature type="transmembrane region" description="Helical" evidence="1">
    <location>
        <begin position="99"/>
        <end position="118"/>
    </location>
</feature>
<reference evidence="2" key="1">
    <citation type="submission" date="2017-05" db="EMBL/GenBank/DDBJ databases">
        <authorList>
            <consortium name="The Broad Institute Genomics Platform"/>
            <consortium name="The Broad Institute Genomic Center for Infectious Diseases"/>
            <person name="Earl A."/>
            <person name="Manson A."/>
            <person name="Schwartman J."/>
            <person name="Gilmore M."/>
            <person name="Abouelleil A."/>
            <person name="Cao P."/>
            <person name="Chapman S."/>
            <person name="Cusick C."/>
            <person name="Shea T."/>
            <person name="Young S."/>
            <person name="Neafsey D."/>
            <person name="Nusbaum C."/>
            <person name="Birren B."/>
        </authorList>
    </citation>
    <scope>NUCLEOTIDE SEQUENCE</scope>
    <source>
        <strain evidence="2">9D6_DIV0238</strain>
    </source>
</reference>
<feature type="transmembrane region" description="Helical" evidence="1">
    <location>
        <begin position="64"/>
        <end position="87"/>
    </location>
</feature>
<evidence type="ECO:0008006" key="4">
    <source>
        <dbReference type="Google" id="ProtNLM"/>
    </source>
</evidence>
<keyword evidence="3" id="KW-1185">Reference proteome</keyword>
<name>A0AAQ3Y3H9_9ENTE</name>
<feature type="transmembrane region" description="Helical" evidence="1">
    <location>
        <begin position="183"/>
        <end position="209"/>
    </location>
</feature>
<dbReference type="AlphaFoldDB" id="A0AAQ3Y3H9"/>
<sequence length="552" mass="63266">MERNRQRILLFIVFLLLSIIPLLFTHIGKEVMYRGDDLYFHLNRIEGLALGIRNGDYSPKINYFFLYGMGYGSPIFYSDIFLYPASLLRILGLSISNSYIIFLIGINFMTYLIAYYSFLFYKKVPFQAFLFAVLYGTASYRLSDLTERAALGEVLALTFIPLAFVGMWSIFEGDRDKFYLLSLGMSALILSHVLSAFIFSLFVLVYLLFNIRHIISEKTRLVAFFKAIGLTILLCLGFLVPLAEQVVQQSFTFQTNQVTQLSQEVGTIVDYLNIAIRNSGFNNIGLLMIGLLFFLGLNYSSFSKRAKQLLMIAGLFLFASTSFFPHRLLDNTLMNAIQFPWRLFSIVTFCICWLFAENYSLIIKKEYWRKLLSYGVMAIALVLVFTHGFFVADVERLVTKDQIEQLPSTFLGWGNEYIPSDTDLQELIQAPKTIRNSKGIKLENVTFDYGAVDLDYQIDEKDSKEAIVFPFIYYKGYQAKVNGKMLEAYNSPTFPGLSELRLSGKGTVHFAYYWTKLQLLSAAISTGTLLFLVVWLSKQNNKKQKIVNEKNE</sequence>
<feature type="transmembrane region" description="Helical" evidence="1">
    <location>
        <begin position="309"/>
        <end position="329"/>
    </location>
</feature>
<feature type="transmembrane region" description="Helical" evidence="1">
    <location>
        <begin position="7"/>
        <end position="27"/>
    </location>
</feature>
<reference evidence="2" key="2">
    <citation type="submission" date="2024-03" db="EMBL/GenBank/DDBJ databases">
        <title>The Genome Sequence of Enterococcus sp. DIV0238c.</title>
        <authorList>
            <consortium name="The Broad Institute Genomics Platform"/>
            <consortium name="The Broad Institute Microbial Omics Core"/>
            <consortium name="The Broad Institute Genomic Center for Infectious Diseases"/>
            <person name="Earl A."/>
            <person name="Manson A."/>
            <person name="Gilmore M."/>
            <person name="Schwartman J."/>
            <person name="Shea T."/>
            <person name="Abouelleil A."/>
            <person name="Cao P."/>
            <person name="Chapman S."/>
            <person name="Cusick C."/>
            <person name="Young S."/>
            <person name="Neafsey D."/>
            <person name="Nusbaum C."/>
            <person name="Birren B."/>
        </authorList>
    </citation>
    <scope>NUCLEOTIDE SEQUENCE</scope>
    <source>
        <strain evidence="2">9D6_DIV0238</strain>
    </source>
</reference>
<evidence type="ECO:0000313" key="2">
    <source>
        <dbReference type="EMBL" id="WYJ95602.1"/>
    </source>
</evidence>
<feature type="transmembrane region" description="Helical" evidence="1">
    <location>
        <begin position="341"/>
        <end position="359"/>
    </location>
</feature>
<protein>
    <recommendedName>
        <fullName evidence="4">Membrane protein 6-pyruvoyl-tetrahydropterin synthase-related domain-containing protein</fullName>
    </recommendedName>
</protein>
<dbReference type="Proteomes" id="UP000196151">
    <property type="component" value="Chromosome"/>
</dbReference>
<accession>A0AAQ3Y3H9</accession>
<keyword evidence="1" id="KW-0472">Membrane</keyword>
<gene>
    <name evidence="2" type="ORF">A5889_003150</name>
</gene>